<evidence type="ECO:0000313" key="13">
    <source>
        <dbReference type="EMBL" id="RNL59997.1"/>
    </source>
</evidence>
<dbReference type="Pfam" id="PF02467">
    <property type="entry name" value="Whib"/>
    <property type="match status" value="1"/>
</dbReference>
<comment type="cofactor">
    <cofactor evidence="1">
        <name>[4Fe-4S] cluster</name>
        <dbReference type="ChEBI" id="CHEBI:49883"/>
    </cofactor>
</comment>
<dbReference type="InterPro" id="IPR034768">
    <property type="entry name" value="4FE4S_WBL"/>
</dbReference>
<name>A0A3N0C956_9ACTN</name>
<evidence type="ECO:0000256" key="2">
    <source>
        <dbReference type="ARBA" id="ARBA00004496"/>
    </source>
</evidence>
<evidence type="ECO:0000256" key="10">
    <source>
        <dbReference type="ARBA" id="ARBA00023157"/>
    </source>
</evidence>
<evidence type="ECO:0000256" key="11">
    <source>
        <dbReference type="ARBA" id="ARBA00023163"/>
    </source>
</evidence>
<evidence type="ECO:0000256" key="8">
    <source>
        <dbReference type="ARBA" id="ARBA00023015"/>
    </source>
</evidence>
<evidence type="ECO:0000256" key="7">
    <source>
        <dbReference type="ARBA" id="ARBA00023014"/>
    </source>
</evidence>
<dbReference type="PANTHER" id="PTHR38839:SF2">
    <property type="entry name" value="TRANSCRIPTIONAL REGULATOR WHIB7-RELATED"/>
    <property type="match status" value="1"/>
</dbReference>
<evidence type="ECO:0000313" key="14">
    <source>
        <dbReference type="Proteomes" id="UP000267128"/>
    </source>
</evidence>
<accession>A0A3N0C956</accession>
<dbReference type="GO" id="GO:0045892">
    <property type="term" value="P:negative regulation of DNA-templated transcription"/>
    <property type="evidence" value="ECO:0007669"/>
    <property type="project" value="TreeGrafter"/>
</dbReference>
<dbReference type="OrthoDB" id="5244115at2"/>
<dbReference type="GO" id="GO:0003677">
    <property type="term" value="F:DNA binding"/>
    <property type="evidence" value="ECO:0007669"/>
    <property type="project" value="UniProtKB-KW"/>
</dbReference>
<dbReference type="Proteomes" id="UP000267128">
    <property type="component" value="Unassembled WGS sequence"/>
</dbReference>
<proteinExistence type="inferred from homology"/>
<dbReference type="InterPro" id="IPR003482">
    <property type="entry name" value="Whib"/>
</dbReference>
<evidence type="ECO:0000256" key="3">
    <source>
        <dbReference type="ARBA" id="ARBA00006597"/>
    </source>
</evidence>
<protein>
    <submittedName>
        <fullName evidence="13">WhiB family transcriptional regulator</fullName>
    </submittedName>
</protein>
<comment type="subcellular location">
    <subcellularLocation>
        <location evidence="2">Cytoplasm</location>
    </subcellularLocation>
</comment>
<reference evidence="13 14" key="1">
    <citation type="submission" date="2018-11" db="EMBL/GenBank/DDBJ databases">
        <authorList>
            <person name="Li F."/>
        </authorList>
    </citation>
    <scope>NUCLEOTIDE SEQUENCE [LARGE SCALE GENOMIC DNA]</scope>
    <source>
        <strain evidence="13 14">Gsoil 097</strain>
    </source>
</reference>
<evidence type="ECO:0000256" key="5">
    <source>
        <dbReference type="ARBA" id="ARBA00022723"/>
    </source>
</evidence>
<dbReference type="GO" id="GO:0047134">
    <property type="term" value="F:protein-disulfide reductase [NAD(P)H] activity"/>
    <property type="evidence" value="ECO:0007669"/>
    <property type="project" value="TreeGrafter"/>
</dbReference>
<keyword evidence="4" id="KW-0004">4Fe-4S</keyword>
<organism evidence="13 14">
    <name type="scientific">Nocardioides marmoriginsengisoli</name>
    <dbReference type="NCBI Taxonomy" id="661483"/>
    <lineage>
        <taxon>Bacteria</taxon>
        <taxon>Bacillati</taxon>
        <taxon>Actinomycetota</taxon>
        <taxon>Actinomycetes</taxon>
        <taxon>Propionibacteriales</taxon>
        <taxon>Nocardioidaceae</taxon>
        <taxon>Nocardioides</taxon>
    </lineage>
</organism>
<comment type="similarity">
    <text evidence="3">Belongs to the WhiB family.</text>
</comment>
<keyword evidence="7" id="KW-0411">Iron-sulfur</keyword>
<evidence type="ECO:0000256" key="6">
    <source>
        <dbReference type="ARBA" id="ARBA00023004"/>
    </source>
</evidence>
<dbReference type="AlphaFoldDB" id="A0A3N0C956"/>
<dbReference type="GO" id="GO:0051539">
    <property type="term" value="F:4 iron, 4 sulfur cluster binding"/>
    <property type="evidence" value="ECO:0007669"/>
    <property type="project" value="UniProtKB-KW"/>
</dbReference>
<dbReference type="PANTHER" id="PTHR38839">
    <property type="entry name" value="TRANSCRIPTIONAL REGULATOR WHID-RELATED"/>
    <property type="match status" value="1"/>
</dbReference>
<evidence type="ECO:0000256" key="1">
    <source>
        <dbReference type="ARBA" id="ARBA00001966"/>
    </source>
</evidence>
<dbReference type="GO" id="GO:0045454">
    <property type="term" value="P:cell redox homeostasis"/>
    <property type="evidence" value="ECO:0007669"/>
    <property type="project" value="TreeGrafter"/>
</dbReference>
<dbReference type="EMBL" id="RJSE01000016">
    <property type="protein sequence ID" value="RNL59997.1"/>
    <property type="molecule type" value="Genomic_DNA"/>
</dbReference>
<dbReference type="GO" id="GO:0046872">
    <property type="term" value="F:metal ion binding"/>
    <property type="evidence" value="ECO:0007669"/>
    <property type="project" value="UniProtKB-KW"/>
</dbReference>
<keyword evidence="5" id="KW-0479">Metal-binding</keyword>
<keyword evidence="8" id="KW-0805">Transcription regulation</keyword>
<gene>
    <name evidence="13" type="ORF">EFK50_21665</name>
</gene>
<keyword evidence="6" id="KW-0408">Iron</keyword>
<sequence>MPPEMPCLIHPELYFSDLQAELAEARVMCASCPVMDLCLAGALERREPHGVWGGQIFLAGVVVERKPARGRPRKHVA</sequence>
<dbReference type="RefSeq" id="WP_123229699.1">
    <property type="nucleotide sequence ID" value="NZ_RJSE01000016.1"/>
</dbReference>
<evidence type="ECO:0000256" key="4">
    <source>
        <dbReference type="ARBA" id="ARBA00022485"/>
    </source>
</evidence>
<dbReference type="GO" id="GO:0005737">
    <property type="term" value="C:cytoplasm"/>
    <property type="evidence" value="ECO:0007669"/>
    <property type="project" value="UniProtKB-SubCell"/>
</dbReference>
<keyword evidence="11" id="KW-0804">Transcription</keyword>
<keyword evidence="9" id="KW-0238">DNA-binding</keyword>
<evidence type="ECO:0000259" key="12">
    <source>
        <dbReference type="PROSITE" id="PS51674"/>
    </source>
</evidence>
<dbReference type="PROSITE" id="PS51674">
    <property type="entry name" value="4FE4S_WBL"/>
    <property type="match status" value="1"/>
</dbReference>
<keyword evidence="14" id="KW-1185">Reference proteome</keyword>
<comment type="caution">
    <text evidence="13">The sequence shown here is derived from an EMBL/GenBank/DDBJ whole genome shotgun (WGS) entry which is preliminary data.</text>
</comment>
<feature type="domain" description="4Fe-4S Wbl-type" evidence="12">
    <location>
        <begin position="6"/>
        <end position="62"/>
    </location>
</feature>
<evidence type="ECO:0000256" key="9">
    <source>
        <dbReference type="ARBA" id="ARBA00023125"/>
    </source>
</evidence>
<keyword evidence="10" id="KW-1015">Disulfide bond</keyword>